<evidence type="ECO:0000256" key="1">
    <source>
        <dbReference type="SAM" id="SignalP"/>
    </source>
</evidence>
<reference evidence="2" key="1">
    <citation type="submission" date="2022-09" db="EMBL/GenBank/DDBJ databases">
        <title>Novosphingobium sp. Nov., a polycyclic aromatic hydrocarbon-degrading bacterium isolated form mangrove sediments in HongKong.</title>
        <authorList>
            <person name="Hu Z."/>
        </authorList>
    </citation>
    <scope>NUCLEOTIDE SEQUENCE</scope>
    <source>
        <strain evidence="2">HK4-1</strain>
    </source>
</reference>
<accession>A0ABT2I757</accession>
<proteinExistence type="predicted"/>
<keyword evidence="1" id="KW-0732">Signal</keyword>
<feature type="chain" id="PRO_5046900697" evidence="1">
    <location>
        <begin position="21"/>
        <end position="201"/>
    </location>
</feature>
<evidence type="ECO:0000313" key="2">
    <source>
        <dbReference type="EMBL" id="MCT2400652.1"/>
    </source>
</evidence>
<evidence type="ECO:0000313" key="3">
    <source>
        <dbReference type="Proteomes" id="UP001165583"/>
    </source>
</evidence>
<protein>
    <submittedName>
        <fullName evidence="2">Uncharacterized protein</fullName>
    </submittedName>
</protein>
<gene>
    <name evidence="2" type="ORF">NZK81_13925</name>
</gene>
<dbReference type="EMBL" id="JANZXA010000009">
    <property type="protein sequence ID" value="MCT2400652.1"/>
    <property type="molecule type" value="Genomic_DNA"/>
</dbReference>
<organism evidence="2 3">
    <name type="scientific">Novosphingobium mangrovi</name>
    <name type="common">ex Huang et al. 2023</name>
    <dbReference type="NCBI Taxonomy" id="2976432"/>
    <lineage>
        <taxon>Bacteria</taxon>
        <taxon>Pseudomonadati</taxon>
        <taxon>Pseudomonadota</taxon>
        <taxon>Alphaproteobacteria</taxon>
        <taxon>Sphingomonadales</taxon>
        <taxon>Sphingomonadaceae</taxon>
        <taxon>Novosphingobium</taxon>
    </lineage>
</organism>
<comment type="caution">
    <text evidence="2">The sequence shown here is derived from an EMBL/GenBank/DDBJ whole genome shotgun (WGS) entry which is preliminary data.</text>
</comment>
<keyword evidence="3" id="KW-1185">Reference proteome</keyword>
<sequence length="201" mass="22712">MNLASALLYPIAMLLPAAGAIDSDSRGNEVMVQAVPSGEDGQAYAWPRVAPQAVAPGWSVRMRMLRDVEPEPAWQVHIEQRMQIRITPRAPARMPPDMYVGIPEGDISVQFTERKMGKCLPVSGIAGVQPDRGSRLLLYMRDRRLVVAELERSCRARDFYSGFYLAKTRDGQLCVDRDRLLSRSGMNCKLTRIRQLVRRER</sequence>
<dbReference type="RefSeq" id="WP_260046739.1">
    <property type="nucleotide sequence ID" value="NZ_JANZXA010000009.1"/>
</dbReference>
<feature type="signal peptide" evidence="1">
    <location>
        <begin position="1"/>
        <end position="20"/>
    </location>
</feature>
<name>A0ABT2I757_9SPHN</name>
<dbReference type="Proteomes" id="UP001165583">
    <property type="component" value="Unassembled WGS sequence"/>
</dbReference>